<dbReference type="AlphaFoldDB" id="A0A645I470"/>
<dbReference type="EMBL" id="VSSQ01106460">
    <property type="protein sequence ID" value="MPN46095.1"/>
    <property type="molecule type" value="Genomic_DNA"/>
</dbReference>
<dbReference type="InterPro" id="IPR036249">
    <property type="entry name" value="Thioredoxin-like_sf"/>
</dbReference>
<evidence type="ECO:0000313" key="1">
    <source>
        <dbReference type="EMBL" id="MPN46095.1"/>
    </source>
</evidence>
<dbReference type="Gene3D" id="3.40.30.10">
    <property type="entry name" value="Glutaredoxin"/>
    <property type="match status" value="1"/>
</dbReference>
<sequence length="95" mass="10332">MLNQDLLQLYQKYSGRGLEIYQVSVDVDKTLWARAVEDQKLPWVSVCDGLGSGSSGVISYNISKVPAIFVIAKDGNIVARDVFGARLESVVSGLL</sequence>
<accession>A0A645I470</accession>
<protein>
    <submittedName>
        <fullName evidence="1">Uncharacterized protein</fullName>
    </submittedName>
</protein>
<organism evidence="1">
    <name type="scientific">bioreactor metagenome</name>
    <dbReference type="NCBI Taxonomy" id="1076179"/>
    <lineage>
        <taxon>unclassified sequences</taxon>
        <taxon>metagenomes</taxon>
        <taxon>ecological metagenomes</taxon>
    </lineage>
</organism>
<reference evidence="1" key="1">
    <citation type="submission" date="2019-08" db="EMBL/GenBank/DDBJ databases">
        <authorList>
            <person name="Kucharzyk K."/>
            <person name="Murdoch R.W."/>
            <person name="Higgins S."/>
            <person name="Loffler F."/>
        </authorList>
    </citation>
    <scope>NUCLEOTIDE SEQUENCE</scope>
</reference>
<gene>
    <name evidence="1" type="ORF">SDC9_193675</name>
</gene>
<proteinExistence type="predicted"/>
<dbReference type="SUPFAM" id="SSF52833">
    <property type="entry name" value="Thioredoxin-like"/>
    <property type="match status" value="1"/>
</dbReference>
<name>A0A645I470_9ZZZZ</name>
<comment type="caution">
    <text evidence="1">The sequence shown here is derived from an EMBL/GenBank/DDBJ whole genome shotgun (WGS) entry which is preliminary data.</text>
</comment>